<proteinExistence type="predicted"/>
<dbReference type="Proteomes" id="UP000823775">
    <property type="component" value="Unassembled WGS sequence"/>
</dbReference>
<dbReference type="EMBL" id="JACEIK010007586">
    <property type="protein sequence ID" value="MCE3050450.1"/>
    <property type="molecule type" value="Genomic_DNA"/>
</dbReference>
<evidence type="ECO:0000313" key="1">
    <source>
        <dbReference type="EMBL" id="MCE3050450.1"/>
    </source>
</evidence>
<reference evidence="1 2" key="1">
    <citation type="journal article" date="2021" name="BMC Genomics">
        <title>Datura genome reveals duplications of psychoactive alkaloid biosynthetic genes and high mutation rate following tissue culture.</title>
        <authorList>
            <person name="Rajewski A."/>
            <person name="Carter-House D."/>
            <person name="Stajich J."/>
            <person name="Litt A."/>
        </authorList>
    </citation>
    <scope>NUCLEOTIDE SEQUENCE [LARGE SCALE GENOMIC DNA]</scope>
    <source>
        <strain evidence="1">AR-01</strain>
    </source>
</reference>
<accession>A0ABS8WLR9</accession>
<comment type="caution">
    <text evidence="1">The sequence shown here is derived from an EMBL/GenBank/DDBJ whole genome shotgun (WGS) entry which is preliminary data.</text>
</comment>
<keyword evidence="2" id="KW-1185">Reference proteome</keyword>
<evidence type="ECO:0000313" key="2">
    <source>
        <dbReference type="Proteomes" id="UP000823775"/>
    </source>
</evidence>
<feature type="non-terminal residue" evidence="1">
    <location>
        <position position="76"/>
    </location>
</feature>
<protein>
    <submittedName>
        <fullName evidence="1">Uncharacterized protein</fullName>
    </submittedName>
</protein>
<name>A0ABS8WLR9_DATST</name>
<organism evidence="1 2">
    <name type="scientific">Datura stramonium</name>
    <name type="common">Jimsonweed</name>
    <name type="synonym">Common thornapple</name>
    <dbReference type="NCBI Taxonomy" id="4076"/>
    <lineage>
        <taxon>Eukaryota</taxon>
        <taxon>Viridiplantae</taxon>
        <taxon>Streptophyta</taxon>
        <taxon>Embryophyta</taxon>
        <taxon>Tracheophyta</taxon>
        <taxon>Spermatophyta</taxon>
        <taxon>Magnoliopsida</taxon>
        <taxon>eudicotyledons</taxon>
        <taxon>Gunneridae</taxon>
        <taxon>Pentapetalae</taxon>
        <taxon>asterids</taxon>
        <taxon>lamiids</taxon>
        <taxon>Solanales</taxon>
        <taxon>Solanaceae</taxon>
        <taxon>Solanoideae</taxon>
        <taxon>Datureae</taxon>
        <taxon>Datura</taxon>
    </lineage>
</organism>
<sequence>MWKGVKKIYCTLLPGPRVPQLFSRDVLEYSFLSVGEDEVANDLIDGIMRPSASRDNSSAAADLLWRSTSRYNESAM</sequence>
<gene>
    <name evidence="1" type="ORF">HAX54_047225</name>
</gene>